<protein>
    <submittedName>
        <fullName evidence="3">Uncharacterized protein</fullName>
    </submittedName>
</protein>
<feature type="compositionally biased region" description="Basic and acidic residues" evidence="1">
    <location>
        <begin position="362"/>
        <end position="378"/>
    </location>
</feature>
<sequence length="378" mass="42070">MLRRANRIVSHIRWASLKGGDSINLKPKIENVDPYAVEISDVPAEAITEPIEVIEAQDLGVVADSFLTIYDGVASTLGLEVFAAIPIVLATGRFALFPMYRSMRQKMPVFSNSMQRMSYIAHSQQLKILKGDFASAEEAALSERKMQQEIGEIRTKLMQNYPIFNILPLGIFMSGNLYATWSLCRASTVSLPFMGIENLMEFNHGAALLGTGMQLMALKVGAELGNNARKNSGVELAGAAKAQSTITNVLMGLVSVTYPMAIHYNCPAFISLCWAGNTCITLLFSTICMQFKTQLGIPDLDAENARLAVEIQQIATEMTELQKSLKENSSFDNVVADRMEKIEEMEQKLKEMKENTSNFEEIQQRSRDKMEDLKNKKK</sequence>
<dbReference type="AlphaFoldDB" id="E4WZT0"/>
<feature type="transmembrane region" description="Helical" evidence="2">
    <location>
        <begin position="163"/>
        <end position="181"/>
    </location>
</feature>
<feature type="transmembrane region" description="Helical" evidence="2">
    <location>
        <begin position="81"/>
        <end position="100"/>
    </location>
</feature>
<keyword evidence="2" id="KW-1133">Transmembrane helix</keyword>
<evidence type="ECO:0000313" key="3">
    <source>
        <dbReference type="EMBL" id="CBY22676.1"/>
    </source>
</evidence>
<name>E4WZT0_OIKDI</name>
<evidence type="ECO:0000256" key="1">
    <source>
        <dbReference type="SAM" id="MobiDB-lite"/>
    </source>
</evidence>
<keyword evidence="4" id="KW-1185">Reference proteome</keyword>
<organism evidence="3">
    <name type="scientific">Oikopleura dioica</name>
    <name type="common">Tunicate</name>
    <dbReference type="NCBI Taxonomy" id="34765"/>
    <lineage>
        <taxon>Eukaryota</taxon>
        <taxon>Metazoa</taxon>
        <taxon>Chordata</taxon>
        <taxon>Tunicata</taxon>
        <taxon>Appendicularia</taxon>
        <taxon>Copelata</taxon>
        <taxon>Oikopleuridae</taxon>
        <taxon>Oikopleura</taxon>
    </lineage>
</organism>
<keyword evidence="2" id="KW-0812">Transmembrane</keyword>
<feature type="region of interest" description="Disordered" evidence="1">
    <location>
        <begin position="352"/>
        <end position="378"/>
    </location>
</feature>
<evidence type="ECO:0000256" key="2">
    <source>
        <dbReference type="SAM" id="Phobius"/>
    </source>
</evidence>
<dbReference type="OrthoDB" id="10316244at2759"/>
<reference evidence="3" key="1">
    <citation type="journal article" date="2010" name="Science">
        <title>Plasticity of animal genome architecture unmasked by rapid evolution of a pelagic tunicate.</title>
        <authorList>
            <person name="Denoeud F."/>
            <person name="Henriet S."/>
            <person name="Mungpakdee S."/>
            <person name="Aury J.M."/>
            <person name="Da Silva C."/>
            <person name="Brinkmann H."/>
            <person name="Mikhaleva J."/>
            <person name="Olsen L.C."/>
            <person name="Jubin C."/>
            <person name="Canestro C."/>
            <person name="Bouquet J.M."/>
            <person name="Danks G."/>
            <person name="Poulain J."/>
            <person name="Campsteijn C."/>
            <person name="Adamski M."/>
            <person name="Cross I."/>
            <person name="Yadetie F."/>
            <person name="Muffato M."/>
            <person name="Louis A."/>
            <person name="Butcher S."/>
            <person name="Tsagkogeorga G."/>
            <person name="Konrad A."/>
            <person name="Singh S."/>
            <person name="Jensen M.F."/>
            <person name="Cong E.H."/>
            <person name="Eikeseth-Otteraa H."/>
            <person name="Noel B."/>
            <person name="Anthouard V."/>
            <person name="Porcel B.M."/>
            <person name="Kachouri-Lafond R."/>
            <person name="Nishino A."/>
            <person name="Ugolini M."/>
            <person name="Chourrout P."/>
            <person name="Nishida H."/>
            <person name="Aasland R."/>
            <person name="Huzurbazar S."/>
            <person name="Westhof E."/>
            <person name="Delsuc F."/>
            <person name="Lehrach H."/>
            <person name="Reinhardt R."/>
            <person name="Weissenbach J."/>
            <person name="Roy S.W."/>
            <person name="Artiguenave F."/>
            <person name="Postlethwait J.H."/>
            <person name="Manak J.R."/>
            <person name="Thompson E.M."/>
            <person name="Jaillon O."/>
            <person name="Du Pasquier L."/>
            <person name="Boudinot P."/>
            <person name="Liberles D.A."/>
            <person name="Volff J.N."/>
            <person name="Philippe H."/>
            <person name="Lenhard B."/>
            <person name="Roest Crollius H."/>
            <person name="Wincker P."/>
            <person name="Chourrout D."/>
        </authorList>
    </citation>
    <scope>NUCLEOTIDE SEQUENCE [LARGE SCALE GENOMIC DNA]</scope>
</reference>
<dbReference type="Proteomes" id="UP000001307">
    <property type="component" value="Unassembled WGS sequence"/>
</dbReference>
<gene>
    <name evidence="3" type="ORF">GSOID_T00013445001</name>
</gene>
<dbReference type="EMBL" id="FN653019">
    <property type="protein sequence ID" value="CBY22676.1"/>
    <property type="molecule type" value="Genomic_DNA"/>
</dbReference>
<keyword evidence="2" id="KW-0472">Membrane</keyword>
<evidence type="ECO:0000313" key="4">
    <source>
        <dbReference type="Proteomes" id="UP000001307"/>
    </source>
</evidence>
<accession>E4WZT0</accession>
<proteinExistence type="predicted"/>
<dbReference type="InParanoid" id="E4WZT0"/>